<feature type="domain" description="HTH araC/xylS-type" evidence="4">
    <location>
        <begin position="8"/>
        <end position="106"/>
    </location>
</feature>
<dbReference type="PROSITE" id="PS01124">
    <property type="entry name" value="HTH_ARAC_FAMILY_2"/>
    <property type="match status" value="1"/>
</dbReference>
<gene>
    <name evidence="5" type="ORF">WDJ61_11930</name>
</gene>
<dbReference type="Pfam" id="PF12833">
    <property type="entry name" value="HTH_18"/>
    <property type="match status" value="1"/>
</dbReference>
<keyword evidence="2" id="KW-0238">DNA-binding</keyword>
<dbReference type="SUPFAM" id="SSF46689">
    <property type="entry name" value="Homeodomain-like"/>
    <property type="match status" value="2"/>
</dbReference>
<keyword evidence="6" id="KW-1185">Reference proteome</keyword>
<evidence type="ECO:0000256" key="2">
    <source>
        <dbReference type="ARBA" id="ARBA00023125"/>
    </source>
</evidence>
<dbReference type="Proteomes" id="UP001387364">
    <property type="component" value="Chromosome"/>
</dbReference>
<dbReference type="PANTHER" id="PTHR47504:SF6">
    <property type="entry name" value="ARAC-FAMILY TRANSCRIPTIONAL REGULATOR"/>
    <property type="match status" value="1"/>
</dbReference>
<evidence type="ECO:0000313" key="6">
    <source>
        <dbReference type="Proteomes" id="UP001387364"/>
    </source>
</evidence>
<dbReference type="InterPro" id="IPR009057">
    <property type="entry name" value="Homeodomain-like_sf"/>
</dbReference>
<dbReference type="RefSeq" id="WP_338749989.1">
    <property type="nucleotide sequence ID" value="NZ_CP147404.1"/>
</dbReference>
<organism evidence="5 6">
    <name type="scientific">Bacillus kandeliae</name>
    <dbReference type="NCBI Taxonomy" id="3129297"/>
    <lineage>
        <taxon>Bacteria</taxon>
        <taxon>Bacillati</taxon>
        <taxon>Bacillota</taxon>
        <taxon>Bacilli</taxon>
        <taxon>Bacillales</taxon>
        <taxon>Bacillaceae</taxon>
        <taxon>Bacillus</taxon>
    </lineage>
</organism>
<proteinExistence type="predicted"/>
<dbReference type="InterPro" id="IPR018060">
    <property type="entry name" value="HTH_AraC"/>
</dbReference>
<evidence type="ECO:0000256" key="3">
    <source>
        <dbReference type="ARBA" id="ARBA00023163"/>
    </source>
</evidence>
<accession>A0ABZ2N3L5</accession>
<reference evidence="5 6" key="1">
    <citation type="submission" date="2024-02" db="EMBL/GenBank/DDBJ databases">
        <title>Seven novel Bacillus-like species.</title>
        <authorList>
            <person name="Liu G."/>
        </authorList>
    </citation>
    <scope>NUCLEOTIDE SEQUENCE [LARGE SCALE GENOMIC DNA]</scope>
    <source>
        <strain evidence="5 6">FJAT-52991</strain>
    </source>
</reference>
<name>A0ABZ2N3L5_9BACI</name>
<keyword evidence="1" id="KW-0805">Transcription regulation</keyword>
<evidence type="ECO:0000259" key="4">
    <source>
        <dbReference type="PROSITE" id="PS01124"/>
    </source>
</evidence>
<dbReference type="SMART" id="SM00342">
    <property type="entry name" value="HTH_ARAC"/>
    <property type="match status" value="1"/>
</dbReference>
<dbReference type="EMBL" id="CP147404">
    <property type="protein sequence ID" value="WXB91970.1"/>
    <property type="molecule type" value="Genomic_DNA"/>
</dbReference>
<dbReference type="Gene3D" id="2.60.120.260">
    <property type="entry name" value="Galactose-binding domain-like"/>
    <property type="match status" value="1"/>
</dbReference>
<keyword evidence="3" id="KW-0804">Transcription</keyword>
<dbReference type="PANTHER" id="PTHR47504">
    <property type="entry name" value="RIGHT ORIGIN-BINDING PROTEIN"/>
    <property type="match status" value="1"/>
</dbReference>
<protein>
    <submittedName>
        <fullName evidence="5">AraC family transcriptional regulator</fullName>
    </submittedName>
</protein>
<evidence type="ECO:0000256" key="1">
    <source>
        <dbReference type="ARBA" id="ARBA00023015"/>
    </source>
</evidence>
<dbReference type="InterPro" id="IPR050959">
    <property type="entry name" value="MarA-like"/>
</dbReference>
<sequence>MNYQPMLQKTIDYIENHLSETLTPEKVATHAGFSMFHFHRIFQKETGMTAAEYIRRRRLTNAASMLLYTDETIIQIAYHFHFNTQESFTRAFKKVYQMPPGQYRKIMSPILQSNGGNQMDSQQNVKGWFLSGSHPHNYQMGRDQQVIHQGHYSGYLKSVTVQDENEFATMMQEFRAEKFIGKRIKLSAFIKTEKVQPLCGMWMRVDNVVGDVMQFDNMYNRPIQGDTNWNLYSIVLDVPANSSSISFGILLSGTGHVWTDSFTFEEVDKNVPVTHLNFTETLLDEPTNLSFEEEVLTDE</sequence>
<dbReference type="Gene3D" id="1.10.10.60">
    <property type="entry name" value="Homeodomain-like"/>
    <property type="match status" value="2"/>
</dbReference>
<evidence type="ECO:0000313" key="5">
    <source>
        <dbReference type="EMBL" id="WXB91970.1"/>
    </source>
</evidence>